<evidence type="ECO:0000313" key="10">
    <source>
        <dbReference type="RefSeq" id="XP_054842117.1"/>
    </source>
</evidence>
<dbReference type="PANTHER" id="PTHR13555:SF66">
    <property type="entry name" value="ZINC FINGER PROTEIN 474"/>
    <property type="match status" value="1"/>
</dbReference>
<feature type="region of interest" description="Disordered" evidence="6">
    <location>
        <begin position="192"/>
        <end position="214"/>
    </location>
</feature>
<accession>A0AA97L755</accession>
<dbReference type="PROSITE" id="PS52027">
    <property type="entry name" value="ZF_C2HC_C3H"/>
    <property type="match status" value="4"/>
</dbReference>
<evidence type="ECO:0000256" key="3">
    <source>
        <dbReference type="ARBA" id="ARBA00022771"/>
    </source>
</evidence>
<dbReference type="Pfam" id="PF13913">
    <property type="entry name" value="zf-C2HC_2"/>
    <property type="match status" value="4"/>
</dbReference>
<name>A0AA97L755_EUBMA</name>
<reference evidence="9 10" key="1">
    <citation type="submission" date="2025-04" db="UniProtKB">
        <authorList>
            <consortium name="RefSeq"/>
        </authorList>
    </citation>
    <scope>IDENTIFICATION</scope>
    <source>
        <tissue evidence="9 10">Blood</tissue>
    </source>
</reference>
<feature type="domain" description="C2HC/C3H-type" evidence="7">
    <location>
        <begin position="301"/>
        <end position="330"/>
    </location>
</feature>
<protein>
    <submittedName>
        <fullName evidence="9 10">Zinc finger protein 474 isoform X1</fullName>
    </submittedName>
</protein>
<evidence type="ECO:0000256" key="6">
    <source>
        <dbReference type="SAM" id="MobiDB-lite"/>
    </source>
</evidence>
<proteinExistence type="predicted"/>
<dbReference type="PANTHER" id="PTHR13555">
    <property type="entry name" value="C2H2 ZINC FINGER CGI-62-RELATED"/>
    <property type="match status" value="1"/>
</dbReference>
<dbReference type="GO" id="GO:0008270">
    <property type="term" value="F:zinc ion binding"/>
    <property type="evidence" value="ECO:0007669"/>
    <property type="project" value="UniProtKB-KW"/>
</dbReference>
<dbReference type="Proteomes" id="UP001190640">
    <property type="component" value="Chromosome 8"/>
</dbReference>
<sequence>METALMKKMLRKHHKTLPNVGKAPANMSTSCLKQATTSIVSDPLILSQERAGLHSTIKISPAKKRPETVLISKRSSTGAMSQDQWDRPVIPPRRPGFRVCYICGKEFGSQSLPIHEPKCLEKWHIENDKLPKHLRRQEPIKPQALSGGSYNIKAGNRLPFQGNQDQLLPCENCGCTFLPDPLLVHQQSCKAKSSPGTSSFSPTKSSRSSGSGATSVFPDKVAVIKRPPTVICYICGREYGTKSISIHEPQCLKKWHIENDQLPKHLRRPEPKKPEMRSIGAKGYYDLDALNESAWNSAQSQLVPCDICGRTFLPDRLIVHQRSCKLKIPK</sequence>
<evidence type="ECO:0000256" key="1">
    <source>
        <dbReference type="ARBA" id="ARBA00022723"/>
    </source>
</evidence>
<organism evidence="8 10">
    <name type="scientific">Eublepharis macularius</name>
    <name type="common">Leopard gecko</name>
    <name type="synonym">Cyrtodactylus macularius</name>
    <dbReference type="NCBI Taxonomy" id="481883"/>
    <lineage>
        <taxon>Eukaryota</taxon>
        <taxon>Metazoa</taxon>
        <taxon>Chordata</taxon>
        <taxon>Craniata</taxon>
        <taxon>Vertebrata</taxon>
        <taxon>Euteleostomi</taxon>
        <taxon>Lepidosauria</taxon>
        <taxon>Squamata</taxon>
        <taxon>Bifurcata</taxon>
        <taxon>Gekkota</taxon>
        <taxon>Eublepharidae</taxon>
        <taxon>Eublepharinae</taxon>
        <taxon>Eublepharis</taxon>
    </lineage>
</organism>
<feature type="domain" description="C2HC/C3H-type" evidence="7">
    <location>
        <begin position="228"/>
        <end position="257"/>
    </location>
</feature>
<gene>
    <name evidence="9 10 11" type="primary">LOC129334217</name>
</gene>
<dbReference type="KEGG" id="emc:129334217"/>
<evidence type="ECO:0000313" key="8">
    <source>
        <dbReference type="Proteomes" id="UP001190640"/>
    </source>
</evidence>
<dbReference type="RefSeq" id="XP_054842117.1">
    <property type="nucleotide sequence ID" value="XM_054986142.1"/>
</dbReference>
<dbReference type="InterPro" id="IPR026319">
    <property type="entry name" value="ZC2HC1A/B-like"/>
</dbReference>
<evidence type="ECO:0000256" key="5">
    <source>
        <dbReference type="PROSITE-ProRule" id="PRU01371"/>
    </source>
</evidence>
<dbReference type="RefSeq" id="XP_054842116.1">
    <property type="nucleotide sequence ID" value="XM_054986141.1"/>
</dbReference>
<keyword evidence="8" id="KW-1185">Reference proteome</keyword>
<keyword evidence="3 5" id="KW-0863">Zinc-finger</keyword>
<keyword evidence="4" id="KW-0862">Zinc</keyword>
<evidence type="ECO:0000256" key="4">
    <source>
        <dbReference type="ARBA" id="ARBA00022833"/>
    </source>
</evidence>
<dbReference type="RefSeq" id="XP_054842118.1">
    <property type="nucleotide sequence ID" value="XM_054986143.1"/>
</dbReference>
<evidence type="ECO:0000259" key="7">
    <source>
        <dbReference type="PROSITE" id="PS52027"/>
    </source>
</evidence>
<evidence type="ECO:0000313" key="9">
    <source>
        <dbReference type="RefSeq" id="XP_054842116.1"/>
    </source>
</evidence>
<dbReference type="Gene3D" id="3.30.160.60">
    <property type="entry name" value="Classic Zinc Finger"/>
    <property type="match status" value="4"/>
</dbReference>
<dbReference type="AlphaFoldDB" id="A0AA97L755"/>
<keyword evidence="1" id="KW-0479">Metal-binding</keyword>
<dbReference type="GeneID" id="129334217"/>
<dbReference type="InterPro" id="IPR049899">
    <property type="entry name" value="Znf_C2HC_C3H"/>
</dbReference>
<feature type="domain" description="C2HC/C3H-type" evidence="7">
    <location>
        <begin position="166"/>
        <end position="195"/>
    </location>
</feature>
<evidence type="ECO:0000256" key="2">
    <source>
        <dbReference type="ARBA" id="ARBA00022737"/>
    </source>
</evidence>
<evidence type="ECO:0000313" key="11">
    <source>
        <dbReference type="RefSeq" id="XP_054842118.1"/>
    </source>
</evidence>
<dbReference type="CTD" id="100505841"/>
<keyword evidence="2" id="KW-0677">Repeat</keyword>
<feature type="domain" description="C2HC/C3H-type" evidence="7">
    <location>
        <begin position="96"/>
        <end position="125"/>
    </location>
</feature>